<feature type="signal peptide" evidence="4">
    <location>
        <begin position="1"/>
        <end position="20"/>
    </location>
</feature>
<proteinExistence type="predicted"/>
<evidence type="ECO:0000313" key="6">
    <source>
        <dbReference type="Proteomes" id="UP000028945"/>
    </source>
</evidence>
<gene>
    <name evidence="5" type="ORF">IX83_04390</name>
</gene>
<dbReference type="EMBL" id="CP009238">
    <property type="protein sequence ID" value="AIL32647.1"/>
    <property type="molecule type" value="Genomic_DNA"/>
</dbReference>
<dbReference type="KEGG" id="bpsi:IX83_04390"/>
<dbReference type="Gene3D" id="1.25.40.20">
    <property type="entry name" value="Ankyrin repeat-containing domain"/>
    <property type="match status" value="1"/>
</dbReference>
<accession>A0A077DGR1</accession>
<protein>
    <submittedName>
        <fullName evidence="5">Uncharacterized protein</fullName>
    </submittedName>
</protein>
<evidence type="ECO:0000256" key="4">
    <source>
        <dbReference type="SAM" id="SignalP"/>
    </source>
</evidence>
<evidence type="ECO:0000256" key="2">
    <source>
        <dbReference type="ARBA" id="ARBA00023043"/>
    </source>
</evidence>
<dbReference type="SUPFAM" id="SSF48403">
    <property type="entry name" value="Ankyrin repeat"/>
    <property type="match status" value="1"/>
</dbReference>
<keyword evidence="4" id="KW-0732">Signal</keyword>
<sequence length="327" mass="36103">MKKIVILVCVGLLTVHHAWAKDPDYVGSNWGTAYGQSVTSDFDEPKIDKTSDAAFIDATGISEEEGLKTSDAVFTDTTGISEEEGLKQTDDESLSSQTAENAFDKQSKTNDAMTPSAENAFDKQSKTNDVMTPSATIQDSTKQAFRVAIRNNRYQDVARMIQQYPKIVNTVLPDGQTPLQEAIIASAWNSYEQILNARDLNINTVNQFGETALMYVSIIGDLKRTQQLIKKGAMIDNWGWNAVHYAVIKKHPKVLAYLLEQHPWVDAPTPDGSTALLLAVEKDCDECALQLFVAGADPYLKNSKGVSAFDQAKARNNQKMINIFDVK</sequence>
<evidence type="ECO:0000313" key="5">
    <source>
        <dbReference type="EMBL" id="AIL32647.1"/>
    </source>
</evidence>
<dbReference type="Pfam" id="PF12796">
    <property type="entry name" value="Ank_2"/>
    <property type="match status" value="1"/>
</dbReference>
<dbReference type="STRING" id="1072685.IX83_04390"/>
<organism evidence="5 6">
    <name type="scientific">Basilea psittacipulmonis DSM 24701</name>
    <dbReference type="NCBI Taxonomy" id="1072685"/>
    <lineage>
        <taxon>Bacteria</taxon>
        <taxon>Pseudomonadati</taxon>
        <taxon>Pseudomonadota</taxon>
        <taxon>Betaproteobacteria</taxon>
        <taxon>Burkholderiales</taxon>
        <taxon>Alcaligenaceae</taxon>
        <taxon>Basilea</taxon>
    </lineage>
</organism>
<dbReference type="AlphaFoldDB" id="A0A077DGR1"/>
<dbReference type="RefSeq" id="WP_038499597.1">
    <property type="nucleotide sequence ID" value="NZ_AFWK01000057.1"/>
</dbReference>
<keyword evidence="2" id="KW-0040">ANK repeat</keyword>
<feature type="region of interest" description="Disordered" evidence="3">
    <location>
        <begin position="78"/>
        <end position="115"/>
    </location>
</feature>
<keyword evidence="6" id="KW-1185">Reference proteome</keyword>
<reference evidence="5 6" key="1">
    <citation type="journal article" date="2014" name="BMC Genomics">
        <title>A genomic perspective on a new bacterial genus and species from the Alcaligenaceae family, Basilea psittacipulmonis.</title>
        <authorList>
            <person name="Whiteson K.L."/>
            <person name="Hernandez D."/>
            <person name="Lazarevic V."/>
            <person name="Gaia N."/>
            <person name="Farinelli L."/>
            <person name="Francois P."/>
            <person name="Pilo P."/>
            <person name="Frey J."/>
            <person name="Schrenzel J."/>
        </authorList>
    </citation>
    <scope>NUCLEOTIDE SEQUENCE [LARGE SCALE GENOMIC DNA]</scope>
    <source>
        <strain evidence="5 6">DSM 24701</strain>
    </source>
</reference>
<dbReference type="PANTHER" id="PTHR24198:SF165">
    <property type="entry name" value="ANKYRIN REPEAT-CONTAINING PROTEIN-RELATED"/>
    <property type="match status" value="1"/>
</dbReference>
<keyword evidence="1" id="KW-0677">Repeat</keyword>
<dbReference type="eggNOG" id="COG0666">
    <property type="taxonomic scope" value="Bacteria"/>
</dbReference>
<dbReference type="PANTHER" id="PTHR24198">
    <property type="entry name" value="ANKYRIN REPEAT AND PROTEIN KINASE DOMAIN-CONTAINING PROTEIN"/>
    <property type="match status" value="1"/>
</dbReference>
<dbReference type="InterPro" id="IPR002110">
    <property type="entry name" value="Ankyrin_rpt"/>
</dbReference>
<evidence type="ECO:0000256" key="3">
    <source>
        <dbReference type="SAM" id="MobiDB-lite"/>
    </source>
</evidence>
<dbReference type="SMART" id="SM00248">
    <property type="entry name" value="ANK"/>
    <property type="match status" value="4"/>
</dbReference>
<name>A0A077DGR1_9BURK</name>
<dbReference type="HOGENOM" id="CLU_849059_0_0_4"/>
<dbReference type="Proteomes" id="UP000028945">
    <property type="component" value="Chromosome"/>
</dbReference>
<feature type="chain" id="PRO_5001717887" evidence="4">
    <location>
        <begin position="21"/>
        <end position="327"/>
    </location>
</feature>
<evidence type="ECO:0000256" key="1">
    <source>
        <dbReference type="ARBA" id="ARBA00022737"/>
    </source>
</evidence>
<dbReference type="OrthoDB" id="198309at2"/>
<dbReference type="InterPro" id="IPR036770">
    <property type="entry name" value="Ankyrin_rpt-contain_sf"/>
</dbReference>